<comment type="caution">
    <text evidence="2">The sequence shown here is derived from an EMBL/GenBank/DDBJ whole genome shotgun (WGS) entry which is preliminary data.</text>
</comment>
<dbReference type="OrthoDB" id="10623906at2759"/>
<sequence>MNGYPPPFSQPYVTPSPPSLPPPLPPRSSPPSMSPPLLPRTRASNGARSLLRGILGSASNLTKQAVGYIQQVQYAEALSQAQQAQYAEALNQAQQVQYAEALRQAQQVQYAEALGQAQQQQDMWQTMMAEACKPNPLLQVDQATFQGLFQPSPMLQSIDQEIATADRMHQQRLLELQKLKDQGVGPEEIAQAEATIAMQQQMDAQRIQRQIQHASNMLNIGHSTASSVLSNMTVSKYDSAGYKIY</sequence>
<evidence type="ECO:0000313" key="2">
    <source>
        <dbReference type="EMBL" id="KAF9578433.1"/>
    </source>
</evidence>
<feature type="compositionally biased region" description="Pro residues" evidence="1">
    <location>
        <begin position="1"/>
        <end position="38"/>
    </location>
</feature>
<reference evidence="2" key="1">
    <citation type="journal article" date="2020" name="Fungal Divers.">
        <title>Resolving the Mortierellaceae phylogeny through synthesis of multi-gene phylogenetics and phylogenomics.</title>
        <authorList>
            <person name="Vandepol N."/>
            <person name="Liber J."/>
            <person name="Desiro A."/>
            <person name="Na H."/>
            <person name="Kennedy M."/>
            <person name="Barry K."/>
            <person name="Grigoriev I.V."/>
            <person name="Miller A.N."/>
            <person name="O'Donnell K."/>
            <person name="Stajich J.E."/>
            <person name="Bonito G."/>
        </authorList>
    </citation>
    <scope>NUCLEOTIDE SEQUENCE</scope>
    <source>
        <strain evidence="2">KOD1015</strain>
    </source>
</reference>
<organism evidence="2 3">
    <name type="scientific">Lunasporangiospora selenospora</name>
    <dbReference type="NCBI Taxonomy" id="979761"/>
    <lineage>
        <taxon>Eukaryota</taxon>
        <taxon>Fungi</taxon>
        <taxon>Fungi incertae sedis</taxon>
        <taxon>Mucoromycota</taxon>
        <taxon>Mortierellomycotina</taxon>
        <taxon>Mortierellomycetes</taxon>
        <taxon>Mortierellales</taxon>
        <taxon>Mortierellaceae</taxon>
        <taxon>Lunasporangiospora</taxon>
    </lineage>
</organism>
<gene>
    <name evidence="2" type="ORF">BGW38_005756</name>
</gene>
<accession>A0A9P6FMM2</accession>
<name>A0A9P6FMM2_9FUNG</name>
<evidence type="ECO:0000313" key="3">
    <source>
        <dbReference type="Proteomes" id="UP000780801"/>
    </source>
</evidence>
<keyword evidence="3" id="KW-1185">Reference proteome</keyword>
<protein>
    <submittedName>
        <fullName evidence="2">Uncharacterized protein</fullName>
    </submittedName>
</protein>
<dbReference type="Proteomes" id="UP000780801">
    <property type="component" value="Unassembled WGS sequence"/>
</dbReference>
<evidence type="ECO:0000256" key="1">
    <source>
        <dbReference type="SAM" id="MobiDB-lite"/>
    </source>
</evidence>
<feature type="region of interest" description="Disordered" evidence="1">
    <location>
        <begin position="1"/>
        <end position="43"/>
    </location>
</feature>
<proteinExistence type="predicted"/>
<dbReference type="AlphaFoldDB" id="A0A9P6FMM2"/>
<dbReference type="EMBL" id="JAABOA010003658">
    <property type="protein sequence ID" value="KAF9578433.1"/>
    <property type="molecule type" value="Genomic_DNA"/>
</dbReference>